<dbReference type="InterPro" id="IPR044861">
    <property type="entry name" value="IPNS-like_FE2OG_OXY"/>
</dbReference>
<feature type="domain" description="Fe2OG dioxygenase" evidence="6">
    <location>
        <begin position="590"/>
        <end position="690"/>
    </location>
</feature>
<keyword evidence="3" id="KW-0847">Vitamin C</keyword>
<dbReference type="Gene3D" id="2.60.120.330">
    <property type="entry name" value="B-lactam Antibiotic, Isopenicillin N Synthase, Chain"/>
    <property type="match status" value="2"/>
</dbReference>
<dbReference type="Proteomes" id="UP000237347">
    <property type="component" value="Unassembled WGS sequence"/>
</dbReference>
<dbReference type="SUPFAM" id="SSF51197">
    <property type="entry name" value="Clavaminate synthase-like"/>
    <property type="match status" value="2"/>
</dbReference>
<feature type="domain" description="Fe2OG dioxygenase" evidence="6">
    <location>
        <begin position="251"/>
        <end position="353"/>
    </location>
</feature>
<evidence type="ECO:0000256" key="3">
    <source>
        <dbReference type="ARBA" id="ARBA00022896"/>
    </source>
</evidence>
<evidence type="ECO:0000256" key="1">
    <source>
        <dbReference type="ARBA" id="ARBA00008056"/>
    </source>
</evidence>
<name>A0AAW0M1S8_QUESU</name>
<feature type="region of interest" description="Disordered" evidence="5">
    <location>
        <begin position="1"/>
        <end position="29"/>
    </location>
</feature>
<evidence type="ECO:0000259" key="6">
    <source>
        <dbReference type="PROSITE" id="PS51471"/>
    </source>
</evidence>
<dbReference type="Pfam" id="PF14226">
    <property type="entry name" value="DIOX_N"/>
    <property type="match status" value="2"/>
</dbReference>
<evidence type="ECO:0000313" key="8">
    <source>
        <dbReference type="Proteomes" id="UP000237347"/>
    </source>
</evidence>
<evidence type="ECO:0000256" key="2">
    <source>
        <dbReference type="ARBA" id="ARBA00022723"/>
    </source>
</evidence>
<protein>
    <submittedName>
        <fullName evidence="7">Protein srg1</fullName>
    </submittedName>
</protein>
<sequence>MLRHEHIPRDNINQDSFIPPKKKKKKNSSSLISCMYMAASSRDMAESPSPPNKATKEELLSKSVQELVINGGQPPDNYVYKNSTGGGPDVHTPLNEIPVIDLGNLKSSATTEEEELEKLRSAFSSWGCFQAINHGMTSSFLDKVHEVTKQFFSLPMDEKREYSREANNIEGYGNDIIFSDHQILDWTDRLILMVSPEDQRKFTFWPNNPTDFRDILLKYTMELSLITEVILKAMAKSLNLEDNCFLEQMGERSKMLTRFNLYPPCPRPDLVLGLKPHADGSAITFVLQDKEVEGLQFLKDNQWIRVPVIPQALLINIGDQAEIMSNGIFKSPVHRVVTNSERERISVAVFCSPDSDIEIEPIGRLVNDSRPRLYKKVKNYTDTYFQYYQQGKRAIDATPMVQKSVQELVLNGDELPEKYIRKDREGGDLDVPLVEIPVVNLGLLLSLSTSKEELQKLRSALSTWGCFQVINHGMTPSFLDEVRDVTKQFFALPMKEKRKYSREADGIEGYGNDMILSEKQILDWTDRLYITLNPEQRRLKFWPENPKAFRDILNDYTIKLSMVTEVILTAMARSLDLEDNCFLDKYGKEATMTARFNYYPKCPRPDLVLGVKEHADASAITFLLQDKEVEGLQFQKDNQWFKVPIIPEALLINVGDQAEIMSNGIFKSPVHKVMTNSERERISLAVFCLPGLNEEIGPIDRLVDESRPRLYKNVKNYVGIYFEYYQQGKRPIEAVKI</sequence>
<reference evidence="7 8" key="1">
    <citation type="journal article" date="2018" name="Sci. Data">
        <title>The draft genome sequence of cork oak.</title>
        <authorList>
            <person name="Ramos A.M."/>
            <person name="Usie A."/>
            <person name="Barbosa P."/>
            <person name="Barros P.M."/>
            <person name="Capote T."/>
            <person name="Chaves I."/>
            <person name="Simoes F."/>
            <person name="Abreu I."/>
            <person name="Carrasquinho I."/>
            <person name="Faro C."/>
            <person name="Guimaraes J.B."/>
            <person name="Mendonca D."/>
            <person name="Nobrega F."/>
            <person name="Rodrigues L."/>
            <person name="Saibo N.J.M."/>
            <person name="Varela M.C."/>
            <person name="Egas C."/>
            <person name="Matos J."/>
            <person name="Miguel C.M."/>
            <person name="Oliveira M.M."/>
            <person name="Ricardo C.P."/>
            <person name="Goncalves S."/>
        </authorList>
    </citation>
    <scope>NUCLEOTIDE SEQUENCE [LARGE SCALE GENOMIC DNA]</scope>
    <source>
        <strain evidence="8">cv. HL8</strain>
    </source>
</reference>
<evidence type="ECO:0000256" key="4">
    <source>
        <dbReference type="ARBA" id="ARBA00023004"/>
    </source>
</evidence>
<comment type="caution">
    <text evidence="7">The sequence shown here is derived from an EMBL/GenBank/DDBJ whole genome shotgun (WGS) entry which is preliminary data.</text>
</comment>
<dbReference type="PANTHER" id="PTHR47991">
    <property type="entry name" value="OXOGLUTARATE/IRON-DEPENDENT DIOXYGENASE"/>
    <property type="match status" value="1"/>
</dbReference>
<proteinExistence type="inferred from homology"/>
<dbReference type="InterPro" id="IPR026992">
    <property type="entry name" value="DIOX_N"/>
</dbReference>
<evidence type="ECO:0000313" key="7">
    <source>
        <dbReference type="EMBL" id="KAK7857882.1"/>
    </source>
</evidence>
<dbReference type="AlphaFoldDB" id="A0AAW0M1S8"/>
<organism evidence="7 8">
    <name type="scientific">Quercus suber</name>
    <name type="common">Cork oak</name>
    <dbReference type="NCBI Taxonomy" id="58331"/>
    <lineage>
        <taxon>Eukaryota</taxon>
        <taxon>Viridiplantae</taxon>
        <taxon>Streptophyta</taxon>
        <taxon>Embryophyta</taxon>
        <taxon>Tracheophyta</taxon>
        <taxon>Spermatophyta</taxon>
        <taxon>Magnoliopsida</taxon>
        <taxon>eudicotyledons</taxon>
        <taxon>Gunneridae</taxon>
        <taxon>Pentapetalae</taxon>
        <taxon>rosids</taxon>
        <taxon>fabids</taxon>
        <taxon>Fagales</taxon>
        <taxon>Fagaceae</taxon>
        <taxon>Quercus</taxon>
    </lineage>
</organism>
<gene>
    <name evidence="7" type="primary">SRG1_18</name>
    <name evidence="7" type="ORF">CFP56_015215</name>
</gene>
<comment type="similarity">
    <text evidence="1">Belongs to the iron/ascorbate-dependent oxidoreductase family.</text>
</comment>
<keyword evidence="4" id="KW-0408">Iron</keyword>
<accession>A0AAW0M1S8</accession>
<dbReference type="GO" id="GO:0046872">
    <property type="term" value="F:metal ion binding"/>
    <property type="evidence" value="ECO:0007669"/>
    <property type="project" value="UniProtKB-KW"/>
</dbReference>
<evidence type="ECO:0000256" key="5">
    <source>
        <dbReference type="SAM" id="MobiDB-lite"/>
    </source>
</evidence>
<dbReference type="InterPro" id="IPR027443">
    <property type="entry name" value="IPNS-like_sf"/>
</dbReference>
<dbReference type="EMBL" id="PKMF04000023">
    <property type="protein sequence ID" value="KAK7857882.1"/>
    <property type="molecule type" value="Genomic_DNA"/>
</dbReference>
<keyword evidence="2" id="KW-0479">Metal-binding</keyword>
<dbReference type="GO" id="GO:0031418">
    <property type="term" value="F:L-ascorbic acid binding"/>
    <property type="evidence" value="ECO:0007669"/>
    <property type="project" value="UniProtKB-KW"/>
</dbReference>
<dbReference type="InterPro" id="IPR050295">
    <property type="entry name" value="Plant_2OG-oxidoreductases"/>
</dbReference>
<dbReference type="InterPro" id="IPR005123">
    <property type="entry name" value="Oxoglu/Fe-dep_dioxygenase_dom"/>
</dbReference>
<dbReference type="FunFam" id="2.60.120.330:FF:000018">
    <property type="entry name" value="2-oxoglutarate (2OG) and Fe(II)-dependent oxygenase superfamily protein"/>
    <property type="match status" value="2"/>
</dbReference>
<dbReference type="Pfam" id="PF03171">
    <property type="entry name" value="2OG-FeII_Oxy"/>
    <property type="match status" value="2"/>
</dbReference>
<keyword evidence="8" id="KW-1185">Reference proteome</keyword>
<dbReference type="PROSITE" id="PS51471">
    <property type="entry name" value="FE2OG_OXY"/>
    <property type="match status" value="2"/>
</dbReference>